<dbReference type="InterPro" id="IPR017452">
    <property type="entry name" value="GPCR_Rhodpsn_7TM"/>
</dbReference>
<protein>
    <recommendedName>
        <fullName evidence="11">G-protein coupled receptors family 1 profile domain-containing protein</fullName>
    </recommendedName>
</protein>
<feature type="transmembrane region" description="Helical" evidence="10">
    <location>
        <begin position="48"/>
        <end position="68"/>
    </location>
</feature>
<evidence type="ECO:0000256" key="10">
    <source>
        <dbReference type="SAM" id="Phobius"/>
    </source>
</evidence>
<dbReference type="PROSITE" id="PS00237">
    <property type="entry name" value="G_PROTEIN_RECEP_F1_1"/>
    <property type="match status" value="1"/>
</dbReference>
<feature type="transmembrane region" description="Helical" evidence="10">
    <location>
        <begin position="12"/>
        <end position="41"/>
    </location>
</feature>
<evidence type="ECO:0000256" key="3">
    <source>
        <dbReference type="ARBA" id="ARBA00022692"/>
    </source>
</evidence>
<dbReference type="PhylomeDB" id="A7RMI7"/>
<feature type="transmembrane region" description="Helical" evidence="10">
    <location>
        <begin position="178"/>
        <end position="207"/>
    </location>
</feature>
<dbReference type="InParanoid" id="A7RMI7"/>
<feature type="transmembrane region" description="Helical" evidence="10">
    <location>
        <begin position="235"/>
        <end position="259"/>
    </location>
</feature>
<dbReference type="SMART" id="SM01381">
    <property type="entry name" value="7TM_GPCR_Srsx"/>
    <property type="match status" value="1"/>
</dbReference>
<keyword evidence="7 9" id="KW-0675">Receptor</keyword>
<dbReference type="CDD" id="cd14967">
    <property type="entry name" value="7tmA_amine_R-like"/>
    <property type="match status" value="1"/>
</dbReference>
<dbReference type="OrthoDB" id="6021915at2759"/>
<evidence type="ECO:0000256" key="4">
    <source>
        <dbReference type="ARBA" id="ARBA00022989"/>
    </source>
</evidence>
<evidence type="ECO:0000256" key="8">
    <source>
        <dbReference type="ARBA" id="ARBA00023224"/>
    </source>
</evidence>
<dbReference type="GO" id="GO:0030594">
    <property type="term" value="F:neurotransmitter receptor activity"/>
    <property type="evidence" value="ECO:0000318"/>
    <property type="project" value="GO_Central"/>
</dbReference>
<feature type="transmembrane region" description="Helical" evidence="10">
    <location>
        <begin position="129"/>
        <end position="150"/>
    </location>
</feature>
<evidence type="ECO:0000256" key="6">
    <source>
        <dbReference type="ARBA" id="ARBA00023136"/>
    </source>
</evidence>
<dbReference type="SUPFAM" id="SSF81321">
    <property type="entry name" value="Family A G protein-coupled receptor-like"/>
    <property type="match status" value="1"/>
</dbReference>
<gene>
    <name evidence="12" type="ORF">NEMVEDRAFT_v1g199298</name>
</gene>
<proteinExistence type="inferred from homology"/>
<organism evidence="12 13">
    <name type="scientific">Nematostella vectensis</name>
    <name type="common">Starlet sea anemone</name>
    <dbReference type="NCBI Taxonomy" id="45351"/>
    <lineage>
        <taxon>Eukaryota</taxon>
        <taxon>Metazoa</taxon>
        <taxon>Cnidaria</taxon>
        <taxon>Anthozoa</taxon>
        <taxon>Hexacorallia</taxon>
        <taxon>Actiniaria</taxon>
        <taxon>Edwardsiidae</taxon>
        <taxon>Nematostella</taxon>
    </lineage>
</organism>
<feature type="domain" description="G-protein coupled receptors family 1 profile" evidence="11">
    <location>
        <begin position="29"/>
        <end position="299"/>
    </location>
</feature>
<dbReference type="GO" id="GO:0005886">
    <property type="term" value="C:plasma membrane"/>
    <property type="evidence" value="ECO:0000318"/>
    <property type="project" value="GO_Central"/>
</dbReference>
<dbReference type="eggNOG" id="KOG3656">
    <property type="taxonomic scope" value="Eukaryota"/>
</dbReference>
<dbReference type="PRINTS" id="PR00237">
    <property type="entry name" value="GPCRRHODOPSN"/>
</dbReference>
<dbReference type="GO" id="GO:0007268">
    <property type="term" value="P:chemical synaptic transmission"/>
    <property type="evidence" value="ECO:0000318"/>
    <property type="project" value="GO_Central"/>
</dbReference>
<dbReference type="PANTHER" id="PTHR24248">
    <property type="entry name" value="ADRENERGIC RECEPTOR-RELATED G-PROTEIN COUPLED RECEPTOR"/>
    <property type="match status" value="1"/>
</dbReference>
<feature type="transmembrane region" description="Helical" evidence="10">
    <location>
        <begin position="279"/>
        <end position="302"/>
    </location>
</feature>
<dbReference type="Gene3D" id="1.20.1070.10">
    <property type="entry name" value="Rhodopsin 7-helix transmembrane proteins"/>
    <property type="match status" value="1"/>
</dbReference>
<dbReference type="GO" id="GO:0030425">
    <property type="term" value="C:dendrite"/>
    <property type="evidence" value="ECO:0000318"/>
    <property type="project" value="GO_Central"/>
</dbReference>
<feature type="transmembrane region" description="Helical" evidence="10">
    <location>
        <begin position="88"/>
        <end position="109"/>
    </location>
</feature>
<evidence type="ECO:0000259" key="11">
    <source>
        <dbReference type="PROSITE" id="PS50262"/>
    </source>
</evidence>
<keyword evidence="6 10" id="KW-0472">Membrane</keyword>
<sequence>MAVCRENTKPEYIVNTIFLVFIMGATLFGNGLVVAAVYMFARLRRMSNYFIVSLAVSDLLLALASLPLRIDQSYHNNNWCRDLSTCTYWIATDGIWASASICHLAVISIDRFLAVTKPFAYQELMTKTLGFTLLGFVWVYACLWGLLGLFNWTDPGTPSIYTGVYPTGERFCTKNDKWYYTVALAVAFFLPLLIVIVTYACVFNVALNQARAMSLADPNKRGHKRIVRELKATKTIAIVIGAFVVCWLPFFIIVVLSLWCKPEDCFAAFQKYPKFSLAIRIPFVFVLPMVNSCINPVIYAVYNKEFRMSFSVMLLRKKRGRRSPDYLEELSVTEHSNMRRSIIDDRVTHPMNGAKGT</sequence>
<evidence type="ECO:0000256" key="7">
    <source>
        <dbReference type="ARBA" id="ARBA00023170"/>
    </source>
</evidence>
<evidence type="ECO:0000313" key="12">
    <source>
        <dbReference type="EMBL" id="EDO47351.1"/>
    </source>
</evidence>
<name>A7RMI7_NEMVE</name>
<comment type="subcellular location">
    <subcellularLocation>
        <location evidence="1">Cell membrane</location>
        <topology evidence="1">Multi-pass membrane protein</topology>
    </subcellularLocation>
</comment>
<dbReference type="EMBL" id="DS469520">
    <property type="protein sequence ID" value="EDO47351.1"/>
    <property type="molecule type" value="Genomic_DNA"/>
</dbReference>
<dbReference type="KEGG" id="nve:5519510"/>
<evidence type="ECO:0000256" key="2">
    <source>
        <dbReference type="ARBA" id="ARBA00022475"/>
    </source>
</evidence>
<dbReference type="InterPro" id="IPR000276">
    <property type="entry name" value="GPCR_Rhodpsn"/>
</dbReference>
<dbReference type="Proteomes" id="UP000001593">
    <property type="component" value="Unassembled WGS sequence"/>
</dbReference>
<evidence type="ECO:0000256" key="9">
    <source>
        <dbReference type="RuleBase" id="RU000688"/>
    </source>
</evidence>
<keyword evidence="2" id="KW-1003">Cell membrane</keyword>
<keyword evidence="3 9" id="KW-0812">Transmembrane</keyword>
<keyword evidence="8 9" id="KW-0807">Transducer</keyword>
<dbReference type="GO" id="GO:0045202">
    <property type="term" value="C:synapse"/>
    <property type="evidence" value="ECO:0007669"/>
    <property type="project" value="GOC"/>
</dbReference>
<dbReference type="PROSITE" id="PS50262">
    <property type="entry name" value="G_PROTEIN_RECEP_F1_2"/>
    <property type="match status" value="1"/>
</dbReference>
<reference evidence="12 13" key="1">
    <citation type="journal article" date="2007" name="Science">
        <title>Sea anemone genome reveals ancestral eumetazoan gene repertoire and genomic organization.</title>
        <authorList>
            <person name="Putnam N.H."/>
            <person name="Srivastava M."/>
            <person name="Hellsten U."/>
            <person name="Dirks B."/>
            <person name="Chapman J."/>
            <person name="Salamov A."/>
            <person name="Terry A."/>
            <person name="Shapiro H."/>
            <person name="Lindquist E."/>
            <person name="Kapitonov V.V."/>
            <person name="Jurka J."/>
            <person name="Genikhovich G."/>
            <person name="Grigoriev I.V."/>
            <person name="Lucas S.M."/>
            <person name="Steele R.E."/>
            <person name="Finnerty J.R."/>
            <person name="Technau U."/>
            <person name="Martindale M.Q."/>
            <person name="Rokhsar D.S."/>
        </authorList>
    </citation>
    <scope>NUCLEOTIDE SEQUENCE [LARGE SCALE GENOMIC DNA]</scope>
    <source>
        <strain evidence="13">CH2 X CH6</strain>
    </source>
</reference>
<keyword evidence="13" id="KW-1185">Reference proteome</keyword>
<dbReference type="HOGENOM" id="CLU_009579_11_5_1"/>
<dbReference type="AlphaFoldDB" id="A7RMI7"/>
<keyword evidence="4 10" id="KW-1133">Transmembrane helix</keyword>
<evidence type="ECO:0000256" key="5">
    <source>
        <dbReference type="ARBA" id="ARBA00023040"/>
    </source>
</evidence>
<accession>A7RMI7</accession>
<dbReference type="STRING" id="45351.A7RMI7"/>
<comment type="similarity">
    <text evidence="9">Belongs to the G-protein coupled receptor 1 family.</text>
</comment>
<dbReference type="FunFam" id="1.20.1070.10:FF:000418">
    <property type="entry name" value="Predicted protein"/>
    <property type="match status" value="1"/>
</dbReference>
<dbReference type="OMA" id="AVCRENT"/>
<keyword evidence="5 9" id="KW-0297">G-protein coupled receptor</keyword>
<dbReference type="Pfam" id="PF00001">
    <property type="entry name" value="7tm_1"/>
    <property type="match status" value="1"/>
</dbReference>
<dbReference type="GO" id="GO:0007187">
    <property type="term" value="P:G protein-coupled receptor signaling pathway, coupled to cyclic nucleotide second messenger"/>
    <property type="evidence" value="ECO:0000318"/>
    <property type="project" value="GO_Central"/>
</dbReference>
<evidence type="ECO:0000313" key="13">
    <source>
        <dbReference type="Proteomes" id="UP000001593"/>
    </source>
</evidence>
<evidence type="ECO:0000256" key="1">
    <source>
        <dbReference type="ARBA" id="ARBA00004651"/>
    </source>
</evidence>
<dbReference type="GO" id="GO:0004993">
    <property type="term" value="F:G protein-coupled serotonin receptor activity"/>
    <property type="evidence" value="ECO:0000318"/>
    <property type="project" value="GO_Central"/>
</dbReference>